<dbReference type="Proteomes" id="UP001208114">
    <property type="component" value="Unassembled WGS sequence"/>
</dbReference>
<reference evidence="2" key="1">
    <citation type="submission" date="2023-07" db="EMBL/GenBank/DDBJ databases">
        <title>Chryseobacterium sp. GMJ5 Genome sequencing and assembly.</title>
        <authorList>
            <person name="Jung Y."/>
        </authorList>
    </citation>
    <scope>NUCLEOTIDE SEQUENCE [LARGE SCALE GENOMIC DNA]</scope>
    <source>
        <strain evidence="2">GMJ5</strain>
    </source>
</reference>
<gene>
    <name evidence="1" type="ORF">N0B16_05720</name>
</gene>
<accession>A0ABT2VVA5</accession>
<evidence type="ECO:0000313" key="1">
    <source>
        <dbReference type="EMBL" id="MCU7613929.1"/>
    </source>
</evidence>
<evidence type="ECO:0000313" key="2">
    <source>
        <dbReference type="Proteomes" id="UP001208114"/>
    </source>
</evidence>
<name>A0ABT2VVA5_9FLAO</name>
<dbReference type="EMBL" id="JAOTEN010000001">
    <property type="protein sequence ID" value="MCU7613929.1"/>
    <property type="molecule type" value="Genomic_DNA"/>
</dbReference>
<dbReference type="RefSeq" id="WP_262989768.1">
    <property type="nucleotide sequence ID" value="NZ_JAOTEN010000001.1"/>
</dbReference>
<comment type="caution">
    <text evidence="1">The sequence shown here is derived from an EMBL/GenBank/DDBJ whole genome shotgun (WGS) entry which is preliminary data.</text>
</comment>
<proteinExistence type="predicted"/>
<protein>
    <submittedName>
        <fullName evidence="1">GLPGLI family protein</fullName>
    </submittedName>
</protein>
<keyword evidence="2" id="KW-1185">Reference proteome</keyword>
<dbReference type="Pfam" id="PF09697">
    <property type="entry name" value="Porph_ging"/>
    <property type="match status" value="1"/>
</dbReference>
<dbReference type="InterPro" id="IPR005901">
    <property type="entry name" value="GLPGLI"/>
</dbReference>
<sequence>MKQIIIFVITFIFVYTNAQTRATRFFYDLTYKTDSLKNIKILTVLDVTDQKSIYRDYLVVSQDSIIQQQIDQSRKSGIRVDMNQIIQLPKFTYKVIKPYPIKEIIFSNKILQDEINYHEMPKLDWKIKAEKKKIDSYETQKATVLYGGREWTAWFAPEIPFQDGPYKFNGLPGLIVQIADKENLYSWKLSGVKKITNFNEYSFLDSKPKSNDLSNVSVSKEKFIKVYDDYKANPLGSLKGKLSKEQLENKMPDGRTVAEAFKGEEYKIIKLLNDKVNNIELKP</sequence>
<organism evidence="1 2">
    <name type="scientific">Chryseobacterium gilvum</name>
    <dbReference type="NCBI Taxonomy" id="2976534"/>
    <lineage>
        <taxon>Bacteria</taxon>
        <taxon>Pseudomonadati</taxon>
        <taxon>Bacteroidota</taxon>
        <taxon>Flavobacteriia</taxon>
        <taxon>Flavobacteriales</taxon>
        <taxon>Weeksellaceae</taxon>
        <taxon>Chryseobacterium group</taxon>
        <taxon>Chryseobacterium</taxon>
    </lineage>
</organism>
<dbReference type="NCBIfam" id="TIGR01200">
    <property type="entry name" value="GLPGLI"/>
    <property type="match status" value="1"/>
</dbReference>